<evidence type="ECO:0000259" key="8">
    <source>
        <dbReference type="Pfam" id="PF20628"/>
    </source>
</evidence>
<dbReference type="Pfam" id="PF20628">
    <property type="entry name" value="Dyp_perox_C"/>
    <property type="match status" value="1"/>
</dbReference>
<organism evidence="9 10">
    <name type="scientific">Veronia pacifica</name>
    <dbReference type="NCBI Taxonomy" id="1080227"/>
    <lineage>
        <taxon>Bacteria</taxon>
        <taxon>Pseudomonadati</taxon>
        <taxon>Pseudomonadota</taxon>
        <taxon>Gammaproteobacteria</taxon>
        <taxon>Vibrionales</taxon>
        <taxon>Vibrionaceae</taxon>
        <taxon>Veronia</taxon>
    </lineage>
</organism>
<dbReference type="GO" id="GO:0004601">
    <property type="term" value="F:peroxidase activity"/>
    <property type="evidence" value="ECO:0007669"/>
    <property type="project" value="UniProtKB-KW"/>
</dbReference>
<reference evidence="9 10" key="1">
    <citation type="submission" date="2016-05" db="EMBL/GenBank/DDBJ databases">
        <title>Genomic Taxonomy of the Vibrionaceae.</title>
        <authorList>
            <person name="Gomez-Gil B."/>
            <person name="Enciso-Ibarra J."/>
        </authorList>
    </citation>
    <scope>NUCLEOTIDE SEQUENCE [LARGE SCALE GENOMIC DNA]</scope>
    <source>
        <strain evidence="9 10">CAIM 1920</strain>
    </source>
</reference>
<dbReference type="RefSeq" id="WP_068903973.1">
    <property type="nucleotide sequence ID" value="NZ_JBHUIF010000032.1"/>
</dbReference>
<dbReference type="InterPro" id="IPR006314">
    <property type="entry name" value="Dyp_peroxidase"/>
</dbReference>
<evidence type="ECO:0000313" key="10">
    <source>
        <dbReference type="Proteomes" id="UP000094936"/>
    </source>
</evidence>
<dbReference type="InterPro" id="IPR048328">
    <property type="entry name" value="Dyp_perox_C"/>
</dbReference>
<evidence type="ECO:0000256" key="4">
    <source>
        <dbReference type="ARBA" id="ARBA00023002"/>
    </source>
</evidence>
<dbReference type="NCBIfam" id="TIGR01413">
    <property type="entry name" value="Dyp_perox_fam"/>
    <property type="match status" value="1"/>
</dbReference>
<dbReference type="GO" id="GO:0020037">
    <property type="term" value="F:heme binding"/>
    <property type="evidence" value="ECO:0007669"/>
    <property type="project" value="InterPro"/>
</dbReference>
<evidence type="ECO:0000256" key="2">
    <source>
        <dbReference type="ARBA" id="ARBA00022559"/>
    </source>
</evidence>
<keyword evidence="3" id="KW-0479">Metal-binding</keyword>
<dbReference type="GO" id="GO:0046872">
    <property type="term" value="F:metal ion binding"/>
    <property type="evidence" value="ECO:0007669"/>
    <property type="project" value="UniProtKB-KW"/>
</dbReference>
<evidence type="ECO:0000256" key="5">
    <source>
        <dbReference type="ARBA" id="ARBA00023004"/>
    </source>
</evidence>
<dbReference type="InterPro" id="IPR048327">
    <property type="entry name" value="Dyp_perox_N"/>
</dbReference>
<keyword evidence="5" id="KW-0408">Iron</keyword>
<dbReference type="SUPFAM" id="SSF54909">
    <property type="entry name" value="Dimeric alpha+beta barrel"/>
    <property type="match status" value="1"/>
</dbReference>
<dbReference type="Pfam" id="PF04261">
    <property type="entry name" value="Dyp_perox_N"/>
    <property type="match status" value="1"/>
</dbReference>
<gene>
    <name evidence="9" type="ORF">A8L45_15725</name>
</gene>
<keyword evidence="10" id="KW-1185">Reference proteome</keyword>
<dbReference type="PANTHER" id="PTHR30521:SF0">
    <property type="entry name" value="DYP-TYPE PEROXIDASE FAMILY PROTEIN"/>
    <property type="match status" value="1"/>
</dbReference>
<feature type="domain" description="Dyp-type peroxidase N-terminal" evidence="7">
    <location>
        <begin position="5"/>
        <end position="132"/>
    </location>
</feature>
<evidence type="ECO:0000313" key="9">
    <source>
        <dbReference type="EMBL" id="ODA31692.1"/>
    </source>
</evidence>
<keyword evidence="2" id="KW-0575">Peroxidase</keyword>
<keyword evidence="4" id="KW-0560">Oxidoreductase</keyword>
<proteinExistence type="inferred from homology"/>
<evidence type="ECO:0000256" key="6">
    <source>
        <dbReference type="ARBA" id="ARBA00025737"/>
    </source>
</evidence>
<evidence type="ECO:0000256" key="3">
    <source>
        <dbReference type="ARBA" id="ARBA00022723"/>
    </source>
</evidence>
<accession>A0A1C3EEL5</accession>
<comment type="similarity">
    <text evidence="6">Belongs to the DyP-type peroxidase family.</text>
</comment>
<dbReference type="AlphaFoldDB" id="A0A1C3EEL5"/>
<comment type="cofactor">
    <cofactor evidence="1">
        <name>heme b</name>
        <dbReference type="ChEBI" id="CHEBI:60344"/>
    </cofactor>
</comment>
<dbReference type="EMBL" id="LYBM01000031">
    <property type="protein sequence ID" value="ODA31692.1"/>
    <property type="molecule type" value="Genomic_DNA"/>
</dbReference>
<dbReference type="STRING" id="1080227.A8L45_15725"/>
<dbReference type="Proteomes" id="UP000094936">
    <property type="component" value="Unassembled WGS sequence"/>
</dbReference>
<evidence type="ECO:0000256" key="1">
    <source>
        <dbReference type="ARBA" id="ARBA00001970"/>
    </source>
</evidence>
<protein>
    <submittedName>
        <fullName evidence="9">Deferrochelatase</fullName>
    </submittedName>
</protein>
<evidence type="ECO:0000259" key="7">
    <source>
        <dbReference type="Pfam" id="PF04261"/>
    </source>
</evidence>
<name>A0A1C3EEL5_9GAMM</name>
<dbReference type="OrthoDB" id="3251355at2"/>
<dbReference type="GO" id="GO:0005829">
    <property type="term" value="C:cytosol"/>
    <property type="evidence" value="ECO:0007669"/>
    <property type="project" value="TreeGrafter"/>
</dbReference>
<comment type="caution">
    <text evidence="9">The sequence shown here is derived from an EMBL/GenBank/DDBJ whole genome shotgun (WGS) entry which is preliminary data.</text>
</comment>
<dbReference type="PROSITE" id="PS51404">
    <property type="entry name" value="DYP_PEROXIDASE"/>
    <property type="match status" value="1"/>
</dbReference>
<dbReference type="PANTHER" id="PTHR30521">
    <property type="entry name" value="DEFERROCHELATASE/PEROXIDASE"/>
    <property type="match status" value="1"/>
</dbReference>
<feature type="domain" description="Dyp-type peroxidase C-terminal" evidence="8">
    <location>
        <begin position="135"/>
        <end position="292"/>
    </location>
</feature>
<sequence>MENAQGGIVPEAGAFALYALIKIKKDTLKVIDRCCDLASLAADIAHSQPGSQLKAAVSFSPAVCQSLSLSVPDDFSAFTSLGKKDAVAPATDCDVLVHIHSERHDLNFHALRALLAPIADEVTVIDETYGYRYLDSRDMTGFIDGTENPKKYDARADVAIIKEGECTGGSVVLHQRYVHKLSAWEQLEVDKQEKIIGRTKADSIELSEMPVDSHVGRVDIKEKGKGLKIVRHSLPYGTVSGEHGLLFLAYCNNQHNLDVMVKSMFGESDGNTDAMLRYSSAVTGAYMYAPSTSQLATLSKR</sequence>
<dbReference type="InterPro" id="IPR011008">
    <property type="entry name" value="Dimeric_a/b-barrel"/>
</dbReference>